<reference evidence="1 2" key="1">
    <citation type="submission" date="2020-10" db="EMBL/GenBank/DDBJ databases">
        <title>Ca. Dormibacterota MAGs.</title>
        <authorList>
            <person name="Montgomery K."/>
        </authorList>
    </citation>
    <scope>NUCLEOTIDE SEQUENCE [LARGE SCALE GENOMIC DNA]</scope>
    <source>
        <strain evidence="1">SC8811_S16_3</strain>
    </source>
</reference>
<dbReference type="AlphaFoldDB" id="A0A934KFD7"/>
<dbReference type="Gene3D" id="3.50.30.50">
    <property type="entry name" value="Putative cyclase"/>
    <property type="match status" value="1"/>
</dbReference>
<dbReference type="EMBL" id="JAEKNQ010000059">
    <property type="protein sequence ID" value="MBJ7604544.1"/>
    <property type="molecule type" value="Genomic_DNA"/>
</dbReference>
<dbReference type="InterPro" id="IPR037175">
    <property type="entry name" value="KFase_sf"/>
</dbReference>
<dbReference type="RefSeq" id="WP_338182365.1">
    <property type="nucleotide sequence ID" value="NZ_JAEKNQ010000059.1"/>
</dbReference>
<evidence type="ECO:0000313" key="1">
    <source>
        <dbReference type="EMBL" id="MBJ7604544.1"/>
    </source>
</evidence>
<protein>
    <submittedName>
        <fullName evidence="1">Cyclase family protein</fullName>
    </submittedName>
</protein>
<dbReference type="PANTHER" id="PTHR31118">
    <property type="entry name" value="CYCLASE-LIKE PROTEIN 2"/>
    <property type="match status" value="1"/>
</dbReference>
<dbReference type="GO" id="GO:0019441">
    <property type="term" value="P:L-tryptophan catabolic process to kynurenine"/>
    <property type="evidence" value="ECO:0007669"/>
    <property type="project" value="InterPro"/>
</dbReference>
<name>A0A934KFD7_9BACT</name>
<organism evidence="1 2">
    <name type="scientific">Candidatus Dormiibacter inghamiae</name>
    <dbReference type="NCBI Taxonomy" id="3127013"/>
    <lineage>
        <taxon>Bacteria</taxon>
        <taxon>Bacillati</taxon>
        <taxon>Candidatus Dormiibacterota</taxon>
        <taxon>Candidatus Dormibacteria</taxon>
        <taxon>Candidatus Dormibacterales</taxon>
        <taxon>Candidatus Dormibacteraceae</taxon>
        <taxon>Candidatus Dormiibacter</taxon>
    </lineage>
</organism>
<sequence length="254" mass="28323">MTPNEPKAYTDLVEITFFGKRLKVLDLSREISPDIPVYPGHMKVAIWTHMSHEESHLRMGDSPFRGYAVKGISLCDHDSTHMDAIYHFNPDRPDLTIEKFAIENSFTEAVWIDVSDAAPKTSITRERVRRAMDAAGLDELPKGGSLLYYTGAATKWSDHLAYVSEYAGLDAEASRFILDQGVVNILTDAVSTDNPTDLGYPNHTACAEYLINHTEVVNNIDRIPMHKGFSLMVIPLRLVGCTGSPVRVFAAWEP</sequence>
<dbReference type="GO" id="GO:0004061">
    <property type="term" value="F:arylformamidase activity"/>
    <property type="evidence" value="ECO:0007669"/>
    <property type="project" value="InterPro"/>
</dbReference>
<dbReference type="InterPro" id="IPR007325">
    <property type="entry name" value="KFase/CYL"/>
</dbReference>
<proteinExistence type="predicted"/>
<comment type="caution">
    <text evidence="1">The sequence shown here is derived from an EMBL/GenBank/DDBJ whole genome shotgun (WGS) entry which is preliminary data.</text>
</comment>
<gene>
    <name evidence="1" type="ORF">JF888_15420</name>
</gene>
<dbReference type="Pfam" id="PF04199">
    <property type="entry name" value="Cyclase"/>
    <property type="match status" value="1"/>
</dbReference>
<dbReference type="PANTHER" id="PTHR31118:SF12">
    <property type="entry name" value="CYCLASE-LIKE PROTEIN 2"/>
    <property type="match status" value="1"/>
</dbReference>
<dbReference type="SUPFAM" id="SSF102198">
    <property type="entry name" value="Putative cyclase"/>
    <property type="match status" value="1"/>
</dbReference>
<evidence type="ECO:0000313" key="2">
    <source>
        <dbReference type="Proteomes" id="UP000620075"/>
    </source>
</evidence>
<accession>A0A934KFD7</accession>
<dbReference type="Proteomes" id="UP000620075">
    <property type="component" value="Unassembled WGS sequence"/>
</dbReference>